<feature type="region of interest" description="Disordered" evidence="1">
    <location>
        <begin position="1"/>
        <end position="30"/>
    </location>
</feature>
<comment type="caution">
    <text evidence="2">The sequence shown here is derived from an EMBL/GenBank/DDBJ whole genome shotgun (WGS) entry which is preliminary data.</text>
</comment>
<feature type="compositionally biased region" description="Basic and acidic residues" evidence="1">
    <location>
        <begin position="1"/>
        <end position="13"/>
    </location>
</feature>
<dbReference type="Proteomes" id="UP001159363">
    <property type="component" value="Chromosome 1"/>
</dbReference>
<proteinExistence type="predicted"/>
<protein>
    <submittedName>
        <fullName evidence="2">Uncharacterized protein</fullName>
    </submittedName>
</protein>
<dbReference type="EMBL" id="JARBHB010000001">
    <property type="protein sequence ID" value="KAJ8895119.1"/>
    <property type="molecule type" value="Genomic_DNA"/>
</dbReference>
<gene>
    <name evidence="2" type="ORF">PR048_000444</name>
</gene>
<sequence length="651" mass="71772">MDADHAEQTERKTRAANQKPSSVSVRAAPKNKHFGRMFTGFLKKNRIYNTPQRSSSSRLVVGKNQLTPATMCWEKLFRRNERAGEIEDPRENPPTNGILRHDSQMRKSGVTCAGIEPGVDLVGGEQANRSATGYTAPGVRASFALIYSGSMPSLIRTYDDVLLDRFCACPRHSLPCRQYKYENRTVSSDERLRSHLNLQTDSPLRLLWPIPSPGLDPTGQGFGYDRITGEGGGGGGLVVRLLASQSGEPGSFAPGLDSRMLGIVLDDEVGRWGFPVSLRPCISTLLHTHFISPSSTLKTQCLSRPIISKPHSVTGAGYLREIEHVSPPREIRCPRSLQKLIRKGNLESEVQDSERYANDLSTETAEFFIGLSSVAFITASLTPVDVSAGGIKGRNEGRGDVAARAPPPPHTPRRTLFDYRRDRSRIIARRGIVPDDAAGRWVFSKISCFARPCIQALVHFHLVSPSSVPKISLRARIGYAMCKPLATALALTLDRHLEQCSPTSSPGASARACAFPCRLEHALESKYFETCWRIRSLRPPGAEPSRGRLVRRRCRMTAPCSLSGHLVLEGHPGGAWLAGWRHVVKVTYEGGEGSHRFVGGSGPATPKLADQQARPADVRRGARQIHPRRSEEWRSQKFLKGLATKGEEWLY</sequence>
<accession>A0ABQ9IFU8</accession>
<organism evidence="2 3">
    <name type="scientific">Dryococelus australis</name>
    <dbReference type="NCBI Taxonomy" id="614101"/>
    <lineage>
        <taxon>Eukaryota</taxon>
        <taxon>Metazoa</taxon>
        <taxon>Ecdysozoa</taxon>
        <taxon>Arthropoda</taxon>
        <taxon>Hexapoda</taxon>
        <taxon>Insecta</taxon>
        <taxon>Pterygota</taxon>
        <taxon>Neoptera</taxon>
        <taxon>Polyneoptera</taxon>
        <taxon>Phasmatodea</taxon>
        <taxon>Verophasmatodea</taxon>
        <taxon>Anareolatae</taxon>
        <taxon>Phasmatidae</taxon>
        <taxon>Eurycanthinae</taxon>
        <taxon>Dryococelus</taxon>
    </lineage>
</organism>
<evidence type="ECO:0000313" key="2">
    <source>
        <dbReference type="EMBL" id="KAJ8895119.1"/>
    </source>
</evidence>
<reference evidence="2 3" key="1">
    <citation type="submission" date="2023-02" db="EMBL/GenBank/DDBJ databases">
        <title>LHISI_Scaffold_Assembly.</title>
        <authorList>
            <person name="Stuart O.P."/>
            <person name="Cleave R."/>
            <person name="Magrath M.J.L."/>
            <person name="Mikheyev A.S."/>
        </authorList>
    </citation>
    <scope>NUCLEOTIDE SEQUENCE [LARGE SCALE GENOMIC DNA]</scope>
    <source>
        <strain evidence="2">Daus_M_001</strain>
        <tissue evidence="2">Leg muscle</tissue>
    </source>
</reference>
<name>A0ABQ9IFU8_9NEOP</name>
<evidence type="ECO:0000256" key="1">
    <source>
        <dbReference type="SAM" id="MobiDB-lite"/>
    </source>
</evidence>
<keyword evidence="3" id="KW-1185">Reference proteome</keyword>
<feature type="compositionally biased region" description="Polar residues" evidence="1">
    <location>
        <begin position="15"/>
        <end position="24"/>
    </location>
</feature>
<evidence type="ECO:0000313" key="3">
    <source>
        <dbReference type="Proteomes" id="UP001159363"/>
    </source>
</evidence>
<feature type="region of interest" description="Disordered" evidence="1">
    <location>
        <begin position="392"/>
        <end position="411"/>
    </location>
</feature>